<dbReference type="Proteomes" id="UP001617669">
    <property type="component" value="Unassembled WGS sequence"/>
</dbReference>
<keyword evidence="2 3" id="KW-0119">Carbohydrate metabolism</keyword>
<dbReference type="SUPFAM" id="SSF88713">
    <property type="entry name" value="Glycoside hydrolase/deacetylase"/>
    <property type="match status" value="1"/>
</dbReference>
<reference evidence="5 6" key="1">
    <citation type="submission" date="2024-11" db="EMBL/GenBank/DDBJ databases">
        <authorList>
            <person name="Kaparullina E.N."/>
            <person name="Delegan Y.A."/>
            <person name="Doronina N.V."/>
        </authorList>
    </citation>
    <scope>NUCLEOTIDE SEQUENCE [LARGE SCALE GENOMIC DNA]</scope>
    <source>
        <strain evidence="5 6">7sh_L</strain>
    </source>
</reference>
<evidence type="ECO:0000313" key="6">
    <source>
        <dbReference type="Proteomes" id="UP001617669"/>
    </source>
</evidence>
<evidence type="ECO:0000259" key="4">
    <source>
        <dbReference type="Pfam" id="PF03065"/>
    </source>
</evidence>
<dbReference type="InterPro" id="IPR027291">
    <property type="entry name" value="Glyco_hydro_38_N_sf"/>
</dbReference>
<organism evidence="5 6">
    <name type="scientific">Methylobacillus methanolivorans</name>
    <dbReference type="NCBI Taxonomy" id="1848927"/>
    <lineage>
        <taxon>Bacteria</taxon>
        <taxon>Pseudomonadati</taxon>
        <taxon>Pseudomonadota</taxon>
        <taxon>Betaproteobacteria</taxon>
        <taxon>Nitrosomonadales</taxon>
        <taxon>Methylophilaceae</taxon>
        <taxon>Methylobacillus</taxon>
    </lineage>
</organism>
<dbReference type="CDD" id="cd10796">
    <property type="entry name" value="GH57N_APU"/>
    <property type="match status" value="1"/>
</dbReference>
<dbReference type="PANTHER" id="PTHR36306:SF1">
    <property type="entry name" value="ALPHA-AMYLASE-RELATED"/>
    <property type="match status" value="1"/>
</dbReference>
<accession>A0ABW8GJL6</accession>
<keyword evidence="6" id="KW-1185">Reference proteome</keyword>
<dbReference type="PANTHER" id="PTHR36306">
    <property type="entry name" value="ALPHA-AMYLASE-RELATED-RELATED"/>
    <property type="match status" value="1"/>
</dbReference>
<evidence type="ECO:0000256" key="1">
    <source>
        <dbReference type="ARBA" id="ARBA00006821"/>
    </source>
</evidence>
<dbReference type="InterPro" id="IPR004300">
    <property type="entry name" value="Glyco_hydro_57_N"/>
</dbReference>
<dbReference type="GO" id="GO:0016787">
    <property type="term" value="F:hydrolase activity"/>
    <property type="evidence" value="ECO:0007669"/>
    <property type="project" value="UniProtKB-KW"/>
</dbReference>
<dbReference type="InterPro" id="IPR052046">
    <property type="entry name" value="GH57_Enzymes"/>
</dbReference>
<dbReference type="Pfam" id="PF03065">
    <property type="entry name" value="Glyco_hydro_57"/>
    <property type="match status" value="1"/>
</dbReference>
<dbReference type="EMBL" id="JBIWXY010000001">
    <property type="protein sequence ID" value="MFJ5445173.1"/>
    <property type="molecule type" value="Genomic_DNA"/>
</dbReference>
<gene>
    <name evidence="5" type="ORF">ACIKP9_02915</name>
</gene>
<name>A0ABW8GJL6_9PROT</name>
<keyword evidence="5" id="KW-0378">Hydrolase</keyword>
<dbReference type="RefSeq" id="WP_400879072.1">
    <property type="nucleotide sequence ID" value="NZ_JBIWXY010000001.1"/>
</dbReference>
<evidence type="ECO:0000313" key="5">
    <source>
        <dbReference type="EMBL" id="MFJ5445173.1"/>
    </source>
</evidence>
<comment type="similarity">
    <text evidence="1 3">Belongs to the glycosyl hydrolase 57 family.</text>
</comment>
<comment type="caution">
    <text evidence="5">The sequence shown here is derived from an EMBL/GenBank/DDBJ whole genome shotgun (WGS) entry which is preliminary data.</text>
</comment>
<evidence type="ECO:0000256" key="3">
    <source>
        <dbReference type="RuleBase" id="RU361196"/>
    </source>
</evidence>
<dbReference type="Gene3D" id="3.20.110.10">
    <property type="entry name" value="Glycoside hydrolase 38, N terminal domain"/>
    <property type="match status" value="2"/>
</dbReference>
<feature type="domain" description="Glycoside hydrolase family 57 N-terminal" evidence="4">
    <location>
        <begin position="12"/>
        <end position="436"/>
    </location>
</feature>
<proteinExistence type="inferred from homology"/>
<protein>
    <submittedName>
        <fullName evidence="5">Glycoside hydrolase</fullName>
    </submittedName>
</protein>
<sequence length="580" mass="65754">MTASLPKLYLNLYWHMHQPDYRDITSGEYVLPWTYLHAIKDYTDMAYHLESNPGARVSFNFVPVLLDQLEDYVEQFDSGNIRDPLLALLAKDDMKSLTQDERCLILHSCFKGHHEKMLAPFEHYQCLYNMYVKLEPHGKSMFNYLSGQYMADLLVWYHLAWTGESVRRNSPEVQALMNKGSQFTPEDRQTLFKLIATLMRDLIPRYRALESAGQIEISTTPHYHPILPLLLDFRSTRDAMPYAPLPHYQHYPHGKQRARLHIEEAQVSHQRRFGKPANGMWPAEGAVSHDALLLLAEHGVSWAATGEGVLANSLYKSFDRSELPPRHEYLYKPYRVGNAEHQILCFFRDDHLSDKIGFEYANQHADNAVADFIGSLEAIYAQNNGEQSPVVSVILDGENAWEYYPYNGYYFLSQLYTALSQHEHIVMLTPSELAERSLHGSLPLGELPAVAAGSWVYGSFSTWIGSADKNRGWDLLCAAKEVFDIVIQQGLLTEKEIQAASRQLAICEGSDWFWWLGDYNSALSVSSFDQLFRQNLANLYSLLKHPAPGNLGLAISSGATDSTAANAGTMRRGQAAESTT</sequence>
<dbReference type="InterPro" id="IPR011330">
    <property type="entry name" value="Glyco_hydro/deAcase_b/a-brl"/>
</dbReference>
<evidence type="ECO:0000256" key="2">
    <source>
        <dbReference type="ARBA" id="ARBA00023277"/>
    </source>
</evidence>